<evidence type="ECO:0000313" key="1">
    <source>
        <dbReference type="EMBL" id="CAG8654109.1"/>
    </source>
</evidence>
<protein>
    <submittedName>
        <fullName evidence="1">7086_t:CDS:1</fullName>
    </submittedName>
</protein>
<comment type="caution">
    <text evidence="1">The sequence shown here is derived from an EMBL/GenBank/DDBJ whole genome shotgun (WGS) entry which is preliminary data.</text>
</comment>
<organism evidence="1 2">
    <name type="scientific">Cetraspora pellucida</name>
    <dbReference type="NCBI Taxonomy" id="1433469"/>
    <lineage>
        <taxon>Eukaryota</taxon>
        <taxon>Fungi</taxon>
        <taxon>Fungi incertae sedis</taxon>
        <taxon>Mucoromycota</taxon>
        <taxon>Glomeromycotina</taxon>
        <taxon>Glomeromycetes</taxon>
        <taxon>Diversisporales</taxon>
        <taxon>Gigasporaceae</taxon>
        <taxon>Cetraspora</taxon>
    </lineage>
</organism>
<evidence type="ECO:0000313" key="2">
    <source>
        <dbReference type="Proteomes" id="UP000789759"/>
    </source>
</evidence>
<gene>
    <name evidence="1" type="ORF">CPELLU_LOCUS9482</name>
</gene>
<keyword evidence="2" id="KW-1185">Reference proteome</keyword>
<accession>A0A9N9DV70</accession>
<proteinExistence type="predicted"/>
<reference evidence="1" key="1">
    <citation type="submission" date="2021-06" db="EMBL/GenBank/DDBJ databases">
        <authorList>
            <person name="Kallberg Y."/>
            <person name="Tangrot J."/>
            <person name="Rosling A."/>
        </authorList>
    </citation>
    <scope>NUCLEOTIDE SEQUENCE</scope>
    <source>
        <strain evidence="1">FL966</strain>
    </source>
</reference>
<sequence>MGISTTAHAESLHSAFKHAIETVSELETVFEKIDQQIHISIYAIDKIKRTLATIEVNSLIYKDTETCKCSIRINYKLPCHHMISKKGVISLDIINKCWHLHHFNIKYLPHSALESSTTEEIFYQLLNDTSMRAKLIAHIDQVITMPLSEPVKAPNIFVSKDRLLKTKHEKLMNH</sequence>
<dbReference type="AlphaFoldDB" id="A0A9N9DV70"/>
<dbReference type="OrthoDB" id="10545908at2759"/>
<name>A0A9N9DV70_9GLOM</name>
<dbReference type="EMBL" id="CAJVQA010007268">
    <property type="protein sequence ID" value="CAG8654109.1"/>
    <property type="molecule type" value="Genomic_DNA"/>
</dbReference>
<dbReference type="Proteomes" id="UP000789759">
    <property type="component" value="Unassembled WGS sequence"/>
</dbReference>